<dbReference type="Proteomes" id="UP000276776">
    <property type="component" value="Unassembled WGS sequence"/>
</dbReference>
<name>A0A3P7MXL6_THECL</name>
<evidence type="ECO:0000313" key="2">
    <source>
        <dbReference type="Proteomes" id="UP000276776"/>
    </source>
</evidence>
<dbReference type="AlphaFoldDB" id="A0A3P7MXL6"/>
<reference evidence="1 2" key="1">
    <citation type="submission" date="2018-11" db="EMBL/GenBank/DDBJ databases">
        <authorList>
            <consortium name="Pathogen Informatics"/>
        </authorList>
    </citation>
    <scope>NUCLEOTIDE SEQUENCE [LARGE SCALE GENOMIC DNA]</scope>
</reference>
<sequence length="148" mass="16741">MICHVRVCGERLENKLPEVTSLANLFLKTNCGIKVGLVNQEMVQTWLDLISNEDGSRRNYGGKYVASRSPDLNKSSEIVRIGDNFANTAFRSNVMSTVEEAHIHAARKQRNGKCRLKAACVNRLPYKELNLRLVGQHGEAVQYFVRHK</sequence>
<organism evidence="1 2">
    <name type="scientific">Thelazia callipaeda</name>
    <name type="common">Oriental eyeworm</name>
    <name type="synonym">Parasitic nematode</name>
    <dbReference type="NCBI Taxonomy" id="103827"/>
    <lineage>
        <taxon>Eukaryota</taxon>
        <taxon>Metazoa</taxon>
        <taxon>Ecdysozoa</taxon>
        <taxon>Nematoda</taxon>
        <taxon>Chromadorea</taxon>
        <taxon>Rhabditida</taxon>
        <taxon>Spirurina</taxon>
        <taxon>Spiruromorpha</taxon>
        <taxon>Thelazioidea</taxon>
        <taxon>Thelaziidae</taxon>
        <taxon>Thelazia</taxon>
    </lineage>
</organism>
<accession>A0A3P7MXL6</accession>
<keyword evidence="2" id="KW-1185">Reference proteome</keyword>
<gene>
    <name evidence="1" type="ORF">TCLT_LOCUS6228</name>
</gene>
<dbReference type="EMBL" id="UYYF01004400">
    <property type="protein sequence ID" value="VDN03559.1"/>
    <property type="molecule type" value="Genomic_DNA"/>
</dbReference>
<evidence type="ECO:0000313" key="1">
    <source>
        <dbReference type="EMBL" id="VDN03559.1"/>
    </source>
</evidence>
<protein>
    <submittedName>
        <fullName evidence="1">Uncharacterized protein</fullName>
    </submittedName>
</protein>
<proteinExistence type="predicted"/>